<evidence type="ECO:0000313" key="3">
    <source>
        <dbReference type="Proteomes" id="UP000887013"/>
    </source>
</evidence>
<keyword evidence="3" id="KW-1185">Reference proteome</keyword>
<proteinExistence type="predicted"/>
<dbReference type="EMBL" id="BMAW01089484">
    <property type="protein sequence ID" value="GFS40152.1"/>
    <property type="molecule type" value="Genomic_DNA"/>
</dbReference>
<feature type="transmembrane region" description="Helical" evidence="1">
    <location>
        <begin position="77"/>
        <end position="99"/>
    </location>
</feature>
<sequence length="100" mass="11190">MAFLTPSGVRRIPEVSGLSNKPLSEPPALYFISSFNFLQEPPEKRRGNLNFGPVDLIKESGLLNLDFDTLVLGKHSLSFVLFTALLTLIRKIILLTSVYR</sequence>
<dbReference type="OrthoDB" id="10422666at2759"/>
<dbReference type="Proteomes" id="UP000887013">
    <property type="component" value="Unassembled WGS sequence"/>
</dbReference>
<comment type="caution">
    <text evidence="2">The sequence shown here is derived from an EMBL/GenBank/DDBJ whole genome shotgun (WGS) entry which is preliminary data.</text>
</comment>
<reference evidence="2" key="1">
    <citation type="submission" date="2020-08" db="EMBL/GenBank/DDBJ databases">
        <title>Multicomponent nature underlies the extraordinary mechanical properties of spider dragline silk.</title>
        <authorList>
            <person name="Kono N."/>
            <person name="Nakamura H."/>
            <person name="Mori M."/>
            <person name="Yoshida Y."/>
            <person name="Ohtoshi R."/>
            <person name="Malay A.D."/>
            <person name="Moran D.A.P."/>
            <person name="Tomita M."/>
            <person name="Numata K."/>
            <person name="Arakawa K."/>
        </authorList>
    </citation>
    <scope>NUCLEOTIDE SEQUENCE</scope>
</reference>
<protein>
    <submittedName>
        <fullName evidence="2">Uncharacterized protein</fullName>
    </submittedName>
</protein>
<accession>A0A8X6MAT0</accession>
<keyword evidence="1" id="KW-1133">Transmembrane helix</keyword>
<name>A0A8X6MAT0_NEPPI</name>
<evidence type="ECO:0000256" key="1">
    <source>
        <dbReference type="SAM" id="Phobius"/>
    </source>
</evidence>
<keyword evidence="1" id="KW-0472">Membrane</keyword>
<gene>
    <name evidence="2" type="ORF">NPIL_350491</name>
</gene>
<dbReference type="AlphaFoldDB" id="A0A8X6MAT0"/>
<evidence type="ECO:0000313" key="2">
    <source>
        <dbReference type="EMBL" id="GFS40152.1"/>
    </source>
</evidence>
<keyword evidence="1" id="KW-0812">Transmembrane</keyword>
<organism evidence="2 3">
    <name type="scientific">Nephila pilipes</name>
    <name type="common">Giant wood spider</name>
    <name type="synonym">Nephila maculata</name>
    <dbReference type="NCBI Taxonomy" id="299642"/>
    <lineage>
        <taxon>Eukaryota</taxon>
        <taxon>Metazoa</taxon>
        <taxon>Ecdysozoa</taxon>
        <taxon>Arthropoda</taxon>
        <taxon>Chelicerata</taxon>
        <taxon>Arachnida</taxon>
        <taxon>Araneae</taxon>
        <taxon>Araneomorphae</taxon>
        <taxon>Entelegynae</taxon>
        <taxon>Araneoidea</taxon>
        <taxon>Nephilidae</taxon>
        <taxon>Nephila</taxon>
    </lineage>
</organism>